<comment type="caution">
    <text evidence="1">The sequence shown here is derived from an EMBL/GenBank/DDBJ whole genome shotgun (WGS) entry which is preliminary data.</text>
</comment>
<accession>A0A2M7D6H8</accession>
<proteinExistence type="predicted"/>
<protein>
    <submittedName>
        <fullName evidence="1">Uncharacterized protein</fullName>
    </submittedName>
</protein>
<organism evidence="1 2">
    <name type="scientific">Candidatus Portnoybacteria bacterium CG02_land_8_20_14_3_00_45_8</name>
    <dbReference type="NCBI Taxonomy" id="1974807"/>
    <lineage>
        <taxon>Bacteria</taxon>
        <taxon>Candidatus Portnoyibacteriota</taxon>
    </lineage>
</organism>
<evidence type="ECO:0000313" key="2">
    <source>
        <dbReference type="Proteomes" id="UP000229247"/>
    </source>
</evidence>
<dbReference type="Proteomes" id="UP000229247">
    <property type="component" value="Unassembled WGS sequence"/>
</dbReference>
<reference evidence="2" key="1">
    <citation type="submission" date="2017-09" db="EMBL/GenBank/DDBJ databases">
        <title>Depth-based differentiation of microbial function through sediment-hosted aquifers and enrichment of novel symbionts in the deep terrestrial subsurface.</title>
        <authorList>
            <person name="Probst A.J."/>
            <person name="Ladd B."/>
            <person name="Jarett J.K."/>
            <person name="Geller-Mcgrath D.E."/>
            <person name="Sieber C.M.K."/>
            <person name="Emerson J.B."/>
            <person name="Anantharaman K."/>
            <person name="Thomas B.C."/>
            <person name="Malmstrom R."/>
            <person name="Stieglmeier M."/>
            <person name="Klingl A."/>
            <person name="Woyke T."/>
            <person name="Ryan C.M."/>
            <person name="Banfield J.F."/>
        </authorList>
    </citation>
    <scope>NUCLEOTIDE SEQUENCE [LARGE SCALE GENOMIC DNA]</scope>
</reference>
<evidence type="ECO:0000313" key="1">
    <source>
        <dbReference type="EMBL" id="PIV38622.1"/>
    </source>
</evidence>
<name>A0A2M7D6H8_9BACT</name>
<dbReference type="AlphaFoldDB" id="A0A2M7D6H8"/>
<gene>
    <name evidence="1" type="ORF">COS30_01030</name>
</gene>
<sequence>MKGEKMEKEIEGGCPSCIEVLKNLPKEALSKADGNGICPRCCAVTEGEPIKNGPMTILECLRIFLEAPACLKRGG</sequence>
<dbReference type="EMBL" id="PEUE01000028">
    <property type="protein sequence ID" value="PIV38622.1"/>
    <property type="molecule type" value="Genomic_DNA"/>
</dbReference>